<keyword evidence="6 7" id="KW-0472">Membrane</keyword>
<feature type="transmembrane region" description="Helical" evidence="7">
    <location>
        <begin position="370"/>
        <end position="390"/>
    </location>
</feature>
<dbReference type="GO" id="GO:0005886">
    <property type="term" value="C:plasma membrane"/>
    <property type="evidence" value="ECO:0007669"/>
    <property type="project" value="UniProtKB-SubCell"/>
</dbReference>
<dbReference type="PANTHER" id="PTHR43266">
    <property type="entry name" value="MACROLIDE-EFFLUX PROTEIN"/>
    <property type="match status" value="1"/>
</dbReference>
<feature type="transmembrane region" description="Helical" evidence="7">
    <location>
        <begin position="255"/>
        <end position="276"/>
    </location>
</feature>
<feature type="domain" description="Phospholipid/glycerol acyltransferase" evidence="8">
    <location>
        <begin position="449"/>
        <end position="565"/>
    </location>
</feature>
<dbReference type="Pfam" id="PF07690">
    <property type="entry name" value="MFS_1"/>
    <property type="match status" value="1"/>
</dbReference>
<dbReference type="GO" id="GO:0022857">
    <property type="term" value="F:transmembrane transporter activity"/>
    <property type="evidence" value="ECO:0007669"/>
    <property type="project" value="InterPro"/>
</dbReference>
<evidence type="ECO:0000256" key="5">
    <source>
        <dbReference type="ARBA" id="ARBA00022989"/>
    </source>
</evidence>
<keyword evidence="5 7" id="KW-1133">Transmembrane helix</keyword>
<feature type="transmembrane region" description="Helical" evidence="7">
    <location>
        <begin position="224"/>
        <end position="243"/>
    </location>
</feature>
<dbReference type="InterPro" id="IPR002123">
    <property type="entry name" value="Plipid/glycerol_acylTrfase"/>
</dbReference>
<feature type="transmembrane region" description="Helical" evidence="7">
    <location>
        <begin position="141"/>
        <end position="164"/>
    </location>
</feature>
<feature type="transmembrane region" description="Helical" evidence="7">
    <location>
        <begin position="288"/>
        <end position="307"/>
    </location>
</feature>
<dbReference type="SMART" id="SM00563">
    <property type="entry name" value="PlsC"/>
    <property type="match status" value="1"/>
</dbReference>
<dbReference type="KEGG" id="zpl:ZBT109_0445"/>
<sequence>MNLMQDRRFAPFFWTQALGAFNDNVFKQIILLLLTFEAAPHMHWNSSLLNSIGMMLFMMPTLLFSSWGGRLADTRDKATLIRTLKTFEVACMVLAALAIWYEAYVAMMGILALIGIQAALFGPVKYAILPQHVPRAHLVGANAWIEMGTFLAILLGTILAGAMIELPDSHRYSIIGVTLIAVALAGWWSSCRIPTAPPQQSAGGSQAITRSALKQFWTQRSMRFAILGISLFWFLGTCYLSQLNVWAKEIAGGNASMISALMAAFAIGVGLGALLYSKLSAGRLELGLVPIGALVIAVCGTLFAYSGPTGGAVEELGLMIRLRDGTLPPMMLELIGVGIGGGLYIMPLYLMLQIKSDPGHRARMVAVNNIVNALFMLVASLFAILITNVLQWSLPVFYALVALCALLIGVACFGYNPRPCLRIMIFMGMRLCYKLRIKGREFIPEEGAAVVVCNHVSYTDALILAAASPRPLRFVMYAPIYEMPLVNGFCRVAGAIPINNARNTPSAMRRTFHQIKKALDAGEVVMIFPEGQLTRNGEIGSFQRGIERIIQETPVPVIPAALSGLWGGWGTYKDTPPFSGWPKKIHARVRMMFGEPVPPEQVTRELLYQRVCQLKQYLDSLH</sequence>
<dbReference type="SUPFAM" id="SSF69593">
    <property type="entry name" value="Glycerol-3-phosphate (1)-acyltransferase"/>
    <property type="match status" value="1"/>
</dbReference>
<comment type="subcellular location">
    <subcellularLocation>
        <location evidence="1">Cell membrane</location>
        <topology evidence="1">Multi-pass membrane protein</topology>
    </subcellularLocation>
</comment>
<dbReference type="PANTHER" id="PTHR43266:SF2">
    <property type="entry name" value="MAJOR FACILITATOR SUPERFAMILY (MFS) PROFILE DOMAIN-CONTAINING PROTEIN"/>
    <property type="match status" value="1"/>
</dbReference>
<dbReference type="OrthoDB" id="9803968at2"/>
<keyword evidence="3" id="KW-1003">Cell membrane</keyword>
<feature type="transmembrane region" description="Helical" evidence="7">
    <location>
        <begin position="12"/>
        <end position="36"/>
    </location>
</feature>
<feature type="transmembrane region" description="Helical" evidence="7">
    <location>
        <begin position="396"/>
        <end position="415"/>
    </location>
</feature>
<keyword evidence="4 7" id="KW-0812">Transmembrane</keyword>
<dbReference type="AlphaFoldDB" id="A0A348HC81"/>
<evidence type="ECO:0000256" key="3">
    <source>
        <dbReference type="ARBA" id="ARBA00022475"/>
    </source>
</evidence>
<organism evidence="9 10">
    <name type="scientific">Zymobacter palmae</name>
    <dbReference type="NCBI Taxonomy" id="33074"/>
    <lineage>
        <taxon>Bacteria</taxon>
        <taxon>Pseudomonadati</taxon>
        <taxon>Pseudomonadota</taxon>
        <taxon>Gammaproteobacteria</taxon>
        <taxon>Oceanospirillales</taxon>
        <taxon>Halomonadaceae</taxon>
        <taxon>Zymobacter group</taxon>
        <taxon>Zymobacter</taxon>
    </lineage>
</organism>
<dbReference type="CDD" id="cd06173">
    <property type="entry name" value="MFS_MefA_like"/>
    <property type="match status" value="1"/>
</dbReference>
<feature type="transmembrane region" description="Helical" evidence="7">
    <location>
        <begin position="107"/>
        <end position="129"/>
    </location>
</feature>
<evidence type="ECO:0000259" key="8">
    <source>
        <dbReference type="SMART" id="SM00563"/>
    </source>
</evidence>
<evidence type="ECO:0000313" key="10">
    <source>
        <dbReference type="Proteomes" id="UP000267342"/>
    </source>
</evidence>
<keyword evidence="2" id="KW-0813">Transport</keyword>
<feature type="transmembrane region" description="Helical" evidence="7">
    <location>
        <begin position="327"/>
        <end position="350"/>
    </location>
</feature>
<dbReference type="CDD" id="cd07989">
    <property type="entry name" value="LPLAT_AGPAT-like"/>
    <property type="match status" value="1"/>
</dbReference>
<evidence type="ECO:0000313" key="9">
    <source>
        <dbReference type="EMBL" id="BBG29233.1"/>
    </source>
</evidence>
<evidence type="ECO:0000256" key="1">
    <source>
        <dbReference type="ARBA" id="ARBA00004651"/>
    </source>
</evidence>
<dbReference type="Pfam" id="PF01553">
    <property type="entry name" value="Acyltransferase"/>
    <property type="match status" value="1"/>
</dbReference>
<evidence type="ECO:0000256" key="6">
    <source>
        <dbReference type="ARBA" id="ARBA00023136"/>
    </source>
</evidence>
<dbReference type="RefSeq" id="WP_038277698.1">
    <property type="nucleotide sequence ID" value="NZ_AP018933.1"/>
</dbReference>
<dbReference type="STRING" id="1123510.GCA_000620025_00647"/>
<name>A0A348HC81_9GAMM</name>
<dbReference type="InterPro" id="IPR011701">
    <property type="entry name" value="MFS"/>
</dbReference>
<proteinExistence type="predicted"/>
<evidence type="ECO:0000256" key="7">
    <source>
        <dbReference type="SAM" id="Phobius"/>
    </source>
</evidence>
<gene>
    <name evidence="9" type="ORF">ZBT109_0445</name>
</gene>
<dbReference type="EMBL" id="AP018933">
    <property type="protein sequence ID" value="BBG29233.1"/>
    <property type="molecule type" value="Genomic_DNA"/>
</dbReference>
<feature type="transmembrane region" description="Helical" evidence="7">
    <location>
        <begin position="48"/>
        <end position="68"/>
    </location>
</feature>
<dbReference type="GO" id="GO:0016746">
    <property type="term" value="F:acyltransferase activity"/>
    <property type="evidence" value="ECO:0007669"/>
    <property type="project" value="InterPro"/>
</dbReference>
<feature type="transmembrane region" description="Helical" evidence="7">
    <location>
        <begin position="80"/>
        <end position="101"/>
    </location>
</feature>
<accession>A0A348HC81</accession>
<dbReference type="Proteomes" id="UP000267342">
    <property type="component" value="Chromosome"/>
</dbReference>
<reference evidence="9 10" key="1">
    <citation type="submission" date="2018-09" db="EMBL/GenBank/DDBJ databases">
        <title>Zymobacter palmae IAM14233 (=T109) whole genome analysis.</title>
        <authorList>
            <person name="Yanase H."/>
        </authorList>
    </citation>
    <scope>NUCLEOTIDE SEQUENCE [LARGE SCALE GENOMIC DNA]</scope>
    <source>
        <strain evidence="9 10">IAM14233</strain>
    </source>
</reference>
<feature type="transmembrane region" description="Helical" evidence="7">
    <location>
        <begin position="170"/>
        <end position="188"/>
    </location>
</feature>
<evidence type="ECO:0000256" key="2">
    <source>
        <dbReference type="ARBA" id="ARBA00022448"/>
    </source>
</evidence>
<protein>
    <submittedName>
        <fullName evidence="9">Permeases of the major facilitator</fullName>
    </submittedName>
</protein>
<evidence type="ECO:0000256" key="4">
    <source>
        <dbReference type="ARBA" id="ARBA00022692"/>
    </source>
</evidence>
<keyword evidence="10" id="KW-1185">Reference proteome</keyword>
<dbReference type="InterPro" id="IPR036259">
    <property type="entry name" value="MFS_trans_sf"/>
</dbReference>
<dbReference type="Gene3D" id="1.20.1250.20">
    <property type="entry name" value="MFS general substrate transporter like domains"/>
    <property type="match status" value="1"/>
</dbReference>
<dbReference type="SUPFAM" id="SSF103473">
    <property type="entry name" value="MFS general substrate transporter"/>
    <property type="match status" value="1"/>
</dbReference>